<feature type="domain" description="SLH" evidence="1">
    <location>
        <begin position="84"/>
        <end position="192"/>
    </location>
</feature>
<evidence type="ECO:0000259" key="1">
    <source>
        <dbReference type="PROSITE" id="PS51272"/>
    </source>
</evidence>
<sequence length="382" mass="41925">MKRKVLSTAALLLCGLFLLCGGTAYAAGTETQAAGEYLREKGVLQGDATGDLMLEKGLNRAELAAILTRLYGNQEHVAADQAYYTKQCTFTDVPEWARLSVGYCAAQGLMLGYGGNRFGSYDSVTPAAACTVTLRIMDGPETDWTYDTAIAAAKRAGITPDQGFGGEAVTRGEMAVLVYRALGNEFTGADGPSPQTGKNEDGSIHLPDGDAKLSLKVGDVVRCDDGTNYTITDMSRYDANAFAAGPLPPLPTATCDWSSFPAVELPAMEVRHFKTETGDFMFVRNLHETRRMQYTLWNLAGNNPETSENGRLKYDSKSYPLVRTYLSIPTDMEPQVFWPWRESEIQRLFESCPIGTYRMEVWDVYGDGVFQHTRYCIDASAQ</sequence>
<comment type="caution">
    <text evidence="2">The sequence shown here is derived from an EMBL/GenBank/DDBJ whole genome shotgun (WGS) entry which is preliminary data.</text>
</comment>
<dbReference type="EMBL" id="VSSQ01007873">
    <property type="protein sequence ID" value="MPM37225.1"/>
    <property type="molecule type" value="Genomic_DNA"/>
</dbReference>
<name>A0A644Z8J7_9ZZZZ</name>
<proteinExistence type="predicted"/>
<dbReference type="AlphaFoldDB" id="A0A644Z8J7"/>
<gene>
    <name evidence="2" type="ORF">SDC9_83832</name>
</gene>
<dbReference type="InterPro" id="IPR001119">
    <property type="entry name" value="SLH_dom"/>
</dbReference>
<protein>
    <recommendedName>
        <fullName evidence="1">SLH domain-containing protein</fullName>
    </recommendedName>
</protein>
<dbReference type="PROSITE" id="PS51272">
    <property type="entry name" value="SLH"/>
    <property type="match status" value="1"/>
</dbReference>
<evidence type="ECO:0000313" key="2">
    <source>
        <dbReference type="EMBL" id="MPM37225.1"/>
    </source>
</evidence>
<accession>A0A644Z8J7</accession>
<organism evidence="2">
    <name type="scientific">bioreactor metagenome</name>
    <dbReference type="NCBI Taxonomy" id="1076179"/>
    <lineage>
        <taxon>unclassified sequences</taxon>
        <taxon>metagenomes</taxon>
        <taxon>ecological metagenomes</taxon>
    </lineage>
</organism>
<reference evidence="2" key="1">
    <citation type="submission" date="2019-08" db="EMBL/GenBank/DDBJ databases">
        <authorList>
            <person name="Kucharzyk K."/>
            <person name="Murdoch R.W."/>
            <person name="Higgins S."/>
            <person name="Loffler F."/>
        </authorList>
    </citation>
    <scope>NUCLEOTIDE SEQUENCE</scope>
</reference>